<protein>
    <submittedName>
        <fullName evidence="1">Uncharacterized protein</fullName>
    </submittedName>
</protein>
<gene>
    <name evidence="1" type="ORF">OSB04_029320</name>
</gene>
<evidence type="ECO:0000313" key="2">
    <source>
        <dbReference type="Proteomes" id="UP001172457"/>
    </source>
</evidence>
<keyword evidence="2" id="KW-1185">Reference proteome</keyword>
<accession>A0AA38SJ12</accession>
<name>A0AA38SJ12_9ASTR</name>
<proteinExistence type="predicted"/>
<evidence type="ECO:0000313" key="1">
    <source>
        <dbReference type="EMBL" id="KAJ9542814.1"/>
    </source>
</evidence>
<reference evidence="1" key="1">
    <citation type="submission" date="2023-03" db="EMBL/GenBank/DDBJ databases">
        <title>Chromosome-scale reference genome and RAD-based genetic map of yellow starthistle (Centaurea solstitialis) reveal putative structural variation and QTLs associated with invader traits.</title>
        <authorList>
            <person name="Reatini B."/>
            <person name="Cang F.A."/>
            <person name="Jiang Q."/>
            <person name="Mckibben M.T.W."/>
            <person name="Barker M.S."/>
            <person name="Rieseberg L.H."/>
            <person name="Dlugosch K.M."/>
        </authorList>
    </citation>
    <scope>NUCLEOTIDE SEQUENCE</scope>
    <source>
        <strain evidence="1">CAN-66</strain>
        <tissue evidence="1">Leaf</tissue>
    </source>
</reference>
<comment type="caution">
    <text evidence="1">The sequence shown here is derived from an EMBL/GenBank/DDBJ whole genome shotgun (WGS) entry which is preliminary data.</text>
</comment>
<dbReference type="AlphaFoldDB" id="A0AA38SJ12"/>
<sequence>MEPKIEIALVVRNLEAKAYSRGRIEEAAIIDKRSLELRLDGLASSIRAERNQEVENVHKEYAVETFEVEFWVNLISSFMKEINMMIDTDWLSWD</sequence>
<dbReference type="Proteomes" id="UP001172457">
    <property type="component" value="Chromosome 7"/>
</dbReference>
<organism evidence="1 2">
    <name type="scientific">Centaurea solstitialis</name>
    <name type="common">yellow star-thistle</name>
    <dbReference type="NCBI Taxonomy" id="347529"/>
    <lineage>
        <taxon>Eukaryota</taxon>
        <taxon>Viridiplantae</taxon>
        <taxon>Streptophyta</taxon>
        <taxon>Embryophyta</taxon>
        <taxon>Tracheophyta</taxon>
        <taxon>Spermatophyta</taxon>
        <taxon>Magnoliopsida</taxon>
        <taxon>eudicotyledons</taxon>
        <taxon>Gunneridae</taxon>
        <taxon>Pentapetalae</taxon>
        <taxon>asterids</taxon>
        <taxon>campanulids</taxon>
        <taxon>Asterales</taxon>
        <taxon>Asteraceae</taxon>
        <taxon>Carduoideae</taxon>
        <taxon>Cardueae</taxon>
        <taxon>Centaureinae</taxon>
        <taxon>Centaurea</taxon>
    </lineage>
</organism>
<dbReference type="EMBL" id="JARYMX010000007">
    <property type="protein sequence ID" value="KAJ9542814.1"/>
    <property type="molecule type" value="Genomic_DNA"/>
</dbReference>